<evidence type="ECO:0000313" key="2">
    <source>
        <dbReference type="EMBL" id="KII69987.1"/>
    </source>
</evidence>
<keyword evidence="1" id="KW-0812">Transmembrane</keyword>
<keyword evidence="1" id="KW-1133">Transmembrane helix</keyword>
<evidence type="ECO:0000256" key="1">
    <source>
        <dbReference type="SAM" id="Phobius"/>
    </source>
</evidence>
<feature type="transmembrane region" description="Helical" evidence="1">
    <location>
        <begin position="186"/>
        <end position="206"/>
    </location>
</feature>
<reference evidence="2 3" key="1">
    <citation type="journal article" date="2014" name="Genome Biol. Evol.">
        <title>The genome of the myxosporean Thelohanellus kitauei shows adaptations to nutrient acquisition within its fish host.</title>
        <authorList>
            <person name="Yang Y."/>
            <person name="Xiong J."/>
            <person name="Zhou Z."/>
            <person name="Huo F."/>
            <person name="Miao W."/>
            <person name="Ran C."/>
            <person name="Liu Y."/>
            <person name="Zhang J."/>
            <person name="Feng J."/>
            <person name="Wang M."/>
            <person name="Wang M."/>
            <person name="Wang L."/>
            <person name="Yao B."/>
        </authorList>
    </citation>
    <scope>NUCLEOTIDE SEQUENCE [LARGE SCALE GENOMIC DNA]</scope>
    <source>
        <strain evidence="2">Wuqing</strain>
    </source>
</reference>
<name>A0A0C2N7T0_THEKT</name>
<accession>A0A0C2N7T0</accession>
<evidence type="ECO:0000313" key="3">
    <source>
        <dbReference type="Proteomes" id="UP000031668"/>
    </source>
</evidence>
<keyword evidence="3" id="KW-1185">Reference proteome</keyword>
<keyword evidence="1" id="KW-0472">Membrane</keyword>
<dbReference type="AlphaFoldDB" id="A0A0C2N7T0"/>
<gene>
    <name evidence="2" type="ORF">RF11_11618</name>
</gene>
<dbReference type="OrthoDB" id="1931024at2759"/>
<proteinExistence type="predicted"/>
<protein>
    <submittedName>
        <fullName evidence="2">Uncharacterized protein</fullName>
    </submittedName>
</protein>
<dbReference type="EMBL" id="JWZT01002219">
    <property type="protein sequence ID" value="KII69987.1"/>
    <property type="molecule type" value="Genomic_DNA"/>
</dbReference>
<organism evidence="2 3">
    <name type="scientific">Thelohanellus kitauei</name>
    <name type="common">Myxosporean</name>
    <dbReference type="NCBI Taxonomy" id="669202"/>
    <lineage>
        <taxon>Eukaryota</taxon>
        <taxon>Metazoa</taxon>
        <taxon>Cnidaria</taxon>
        <taxon>Myxozoa</taxon>
        <taxon>Myxosporea</taxon>
        <taxon>Bivalvulida</taxon>
        <taxon>Platysporina</taxon>
        <taxon>Myxobolidae</taxon>
        <taxon>Thelohanellus</taxon>
    </lineage>
</organism>
<dbReference type="Proteomes" id="UP000031668">
    <property type="component" value="Unassembled WGS sequence"/>
</dbReference>
<sequence length="234" mass="27608">MYEKWFREVESKRIFDMDKCVMREDDHFFAMDAFFDYLKKEGISKENYTSMIISAQCNLENATNEFFKTEATFEKQRDELLEFLISRQNAINGTKQSLIEDFKSNSLYNQETSNRFLSPILQCYLEGEMIDRIISMPRHRSHSDKYPKAYSQPNHKSVPRTNFKSNYELNVKPTPRDTTRPSMQPFSLLILSCILLTLFIVGMKLYKNGSFTNKIRIQGDGIYYDIRNNVITEP</sequence>
<comment type="caution">
    <text evidence="2">The sequence shown here is derived from an EMBL/GenBank/DDBJ whole genome shotgun (WGS) entry which is preliminary data.</text>
</comment>